<reference evidence="1 2" key="1">
    <citation type="submission" date="2024-01" db="EMBL/GenBank/DDBJ databases">
        <title>The complete chloroplast genome sequence of Lithospermum erythrorhizon: insights into the phylogenetic relationship among Boraginaceae species and the maternal lineages of purple gromwells.</title>
        <authorList>
            <person name="Okada T."/>
            <person name="Watanabe K."/>
        </authorList>
    </citation>
    <scope>NUCLEOTIDE SEQUENCE [LARGE SCALE GENOMIC DNA]</scope>
</reference>
<organism evidence="1 2">
    <name type="scientific">Lithospermum erythrorhizon</name>
    <name type="common">Purple gromwell</name>
    <name type="synonym">Lithospermum officinale var. erythrorhizon</name>
    <dbReference type="NCBI Taxonomy" id="34254"/>
    <lineage>
        <taxon>Eukaryota</taxon>
        <taxon>Viridiplantae</taxon>
        <taxon>Streptophyta</taxon>
        <taxon>Embryophyta</taxon>
        <taxon>Tracheophyta</taxon>
        <taxon>Spermatophyta</taxon>
        <taxon>Magnoliopsida</taxon>
        <taxon>eudicotyledons</taxon>
        <taxon>Gunneridae</taxon>
        <taxon>Pentapetalae</taxon>
        <taxon>asterids</taxon>
        <taxon>lamiids</taxon>
        <taxon>Boraginales</taxon>
        <taxon>Boraginaceae</taxon>
        <taxon>Boraginoideae</taxon>
        <taxon>Lithospermeae</taxon>
        <taxon>Lithospermum</taxon>
    </lineage>
</organism>
<comment type="caution">
    <text evidence="1">The sequence shown here is derived from an EMBL/GenBank/DDBJ whole genome shotgun (WGS) entry which is preliminary data.</text>
</comment>
<evidence type="ECO:0000313" key="2">
    <source>
        <dbReference type="Proteomes" id="UP001454036"/>
    </source>
</evidence>
<gene>
    <name evidence="1" type="ORF">LIER_42522</name>
</gene>
<protein>
    <submittedName>
        <fullName evidence="1">Uncharacterized protein</fullName>
    </submittedName>
</protein>
<dbReference type="PANTHER" id="PTHR34835">
    <property type="entry name" value="OS07G0283600 PROTEIN-RELATED"/>
    <property type="match status" value="1"/>
</dbReference>
<keyword evidence="2" id="KW-1185">Reference proteome</keyword>
<sequence>MLCCVGYVFCPISNGMINLRYTECIKNLDEVSEYNWCEHILEKITKSDFHFLMVHSMDMIKKDGSSSAEPMCAKWTTEQIFVKFDKLAKEKRFGSAIGMNITMSAECSNFGIKSEYDGVGNVQQMPSTHSCEI</sequence>
<dbReference type="AlphaFoldDB" id="A0AAV3RR21"/>
<name>A0AAV3RR21_LITER</name>
<dbReference type="Proteomes" id="UP001454036">
    <property type="component" value="Unassembled WGS sequence"/>
</dbReference>
<proteinExistence type="predicted"/>
<accession>A0AAV3RR21</accession>
<evidence type="ECO:0000313" key="1">
    <source>
        <dbReference type="EMBL" id="GAA0184138.1"/>
    </source>
</evidence>
<dbReference type="EMBL" id="BAABME010029794">
    <property type="protein sequence ID" value="GAA0184138.1"/>
    <property type="molecule type" value="Genomic_DNA"/>
</dbReference>